<dbReference type="Proteomes" id="UP000289340">
    <property type="component" value="Chromosome 12"/>
</dbReference>
<name>A0A445HT78_GLYSO</name>
<protein>
    <submittedName>
        <fullName evidence="1">Uncharacterized protein</fullName>
    </submittedName>
</protein>
<evidence type="ECO:0000313" key="2">
    <source>
        <dbReference type="Proteomes" id="UP000289340"/>
    </source>
</evidence>
<sequence>MESNKENIPQGCTMLEKKKNPIPHMAPSFKRKMKRVPLADITNLVNNSAHEQNQQSGVGVSALSSAEGGRHQWCCFVVLSH</sequence>
<accession>A0A445HT78</accession>
<comment type="caution">
    <text evidence="1">The sequence shown here is derived from an EMBL/GenBank/DDBJ whole genome shotgun (WGS) entry which is preliminary data.</text>
</comment>
<keyword evidence="2" id="KW-1185">Reference proteome</keyword>
<evidence type="ECO:0000313" key="1">
    <source>
        <dbReference type="EMBL" id="RZB76895.1"/>
    </source>
</evidence>
<proteinExistence type="predicted"/>
<gene>
    <name evidence="1" type="ORF">D0Y65_035035</name>
</gene>
<organism evidence="1 2">
    <name type="scientific">Glycine soja</name>
    <name type="common">Wild soybean</name>
    <dbReference type="NCBI Taxonomy" id="3848"/>
    <lineage>
        <taxon>Eukaryota</taxon>
        <taxon>Viridiplantae</taxon>
        <taxon>Streptophyta</taxon>
        <taxon>Embryophyta</taxon>
        <taxon>Tracheophyta</taxon>
        <taxon>Spermatophyta</taxon>
        <taxon>Magnoliopsida</taxon>
        <taxon>eudicotyledons</taxon>
        <taxon>Gunneridae</taxon>
        <taxon>Pentapetalae</taxon>
        <taxon>rosids</taxon>
        <taxon>fabids</taxon>
        <taxon>Fabales</taxon>
        <taxon>Fabaceae</taxon>
        <taxon>Papilionoideae</taxon>
        <taxon>50 kb inversion clade</taxon>
        <taxon>NPAAA clade</taxon>
        <taxon>indigoferoid/millettioid clade</taxon>
        <taxon>Phaseoleae</taxon>
        <taxon>Glycine</taxon>
        <taxon>Glycine subgen. Soja</taxon>
    </lineage>
</organism>
<reference evidence="1 2" key="1">
    <citation type="submission" date="2018-09" db="EMBL/GenBank/DDBJ databases">
        <title>A high-quality reference genome of wild soybean provides a powerful tool to mine soybean genomes.</title>
        <authorList>
            <person name="Xie M."/>
            <person name="Chung C.Y.L."/>
            <person name="Li M.-W."/>
            <person name="Wong F.-L."/>
            <person name="Chan T.-F."/>
            <person name="Lam H.-M."/>
        </authorList>
    </citation>
    <scope>NUCLEOTIDE SEQUENCE [LARGE SCALE GENOMIC DNA]</scope>
    <source>
        <strain evidence="2">cv. W05</strain>
        <tissue evidence="1">Hypocotyl of etiolated seedlings</tissue>
    </source>
</reference>
<dbReference type="AlphaFoldDB" id="A0A445HT78"/>
<dbReference type="EMBL" id="QZWG01000012">
    <property type="protein sequence ID" value="RZB76895.1"/>
    <property type="molecule type" value="Genomic_DNA"/>
</dbReference>